<protein>
    <submittedName>
        <fullName evidence="2">Uncharacterized protein</fullName>
    </submittedName>
</protein>
<organism evidence="2">
    <name type="scientific">Eutreptiella gymnastica</name>
    <dbReference type="NCBI Taxonomy" id="73025"/>
    <lineage>
        <taxon>Eukaryota</taxon>
        <taxon>Discoba</taxon>
        <taxon>Euglenozoa</taxon>
        <taxon>Euglenida</taxon>
        <taxon>Spirocuta</taxon>
        <taxon>Euglenophyceae</taxon>
        <taxon>Eutreptiales</taxon>
        <taxon>Eutreptiaceae</taxon>
        <taxon>Eutreptiella</taxon>
    </lineage>
</organism>
<evidence type="ECO:0000313" key="2">
    <source>
        <dbReference type="EMBL" id="CAD9028810.1"/>
    </source>
</evidence>
<gene>
    <name evidence="2" type="ORF">EGYM00392_LOCUS39945</name>
</gene>
<evidence type="ECO:0000256" key="1">
    <source>
        <dbReference type="SAM" id="MobiDB-lite"/>
    </source>
</evidence>
<dbReference type="EMBL" id="HBGA01107270">
    <property type="protein sequence ID" value="CAD9028810.1"/>
    <property type="molecule type" value="Transcribed_RNA"/>
</dbReference>
<name>A0A7S1J0X1_9EUGL</name>
<sequence length="143" mass="15688">MWTQSLESTGDRVLEVGGGAGGLKERTGTRLGNASLPRILKGVLILRKWKTTGPVNTVLVGSKGPCLGNCNPRRPLHSLTGCSLPPRLVQTSRREPTLSTWQRPETLPTPNWASHLCPAEPHVRYGQRTWMRTGEAQSPADWT</sequence>
<reference evidence="2" key="1">
    <citation type="submission" date="2021-01" db="EMBL/GenBank/DDBJ databases">
        <authorList>
            <person name="Corre E."/>
            <person name="Pelletier E."/>
            <person name="Niang G."/>
            <person name="Scheremetjew M."/>
            <person name="Finn R."/>
            <person name="Kale V."/>
            <person name="Holt S."/>
            <person name="Cochrane G."/>
            <person name="Meng A."/>
            <person name="Brown T."/>
            <person name="Cohen L."/>
        </authorList>
    </citation>
    <scope>NUCLEOTIDE SEQUENCE</scope>
    <source>
        <strain evidence="2">NIES-381</strain>
    </source>
</reference>
<feature type="region of interest" description="Disordered" evidence="1">
    <location>
        <begin position="1"/>
        <end position="22"/>
    </location>
</feature>
<accession>A0A7S1J0X1</accession>
<dbReference type="AlphaFoldDB" id="A0A7S1J0X1"/>
<proteinExistence type="predicted"/>